<proteinExistence type="predicted"/>
<dbReference type="AlphaFoldDB" id="A0A0A9FLW4"/>
<accession>A0A0A9FLW4</accession>
<reference evidence="1" key="2">
    <citation type="journal article" date="2015" name="Data Brief">
        <title>Shoot transcriptome of the giant reed, Arundo donax.</title>
        <authorList>
            <person name="Barrero R.A."/>
            <person name="Guerrero F.D."/>
            <person name="Moolhuijzen P."/>
            <person name="Goolsby J.A."/>
            <person name="Tidwell J."/>
            <person name="Bellgard S.E."/>
            <person name="Bellgard M.I."/>
        </authorList>
    </citation>
    <scope>NUCLEOTIDE SEQUENCE</scope>
    <source>
        <tissue evidence="1">Shoot tissue taken approximately 20 cm above the soil surface</tissue>
    </source>
</reference>
<organism evidence="1">
    <name type="scientific">Arundo donax</name>
    <name type="common">Giant reed</name>
    <name type="synonym">Donax arundinaceus</name>
    <dbReference type="NCBI Taxonomy" id="35708"/>
    <lineage>
        <taxon>Eukaryota</taxon>
        <taxon>Viridiplantae</taxon>
        <taxon>Streptophyta</taxon>
        <taxon>Embryophyta</taxon>
        <taxon>Tracheophyta</taxon>
        <taxon>Spermatophyta</taxon>
        <taxon>Magnoliopsida</taxon>
        <taxon>Liliopsida</taxon>
        <taxon>Poales</taxon>
        <taxon>Poaceae</taxon>
        <taxon>PACMAD clade</taxon>
        <taxon>Arundinoideae</taxon>
        <taxon>Arundineae</taxon>
        <taxon>Arundo</taxon>
    </lineage>
</organism>
<evidence type="ECO:0000313" key="1">
    <source>
        <dbReference type="EMBL" id="JAE09273.1"/>
    </source>
</evidence>
<protein>
    <submittedName>
        <fullName evidence="1">Uncharacterized protein</fullName>
    </submittedName>
</protein>
<sequence length="33" mass="3566">MVESRASFACFLISWTNSGPALHLCFKSNSSCA</sequence>
<dbReference type="EMBL" id="GBRH01188623">
    <property type="protein sequence ID" value="JAE09273.1"/>
    <property type="molecule type" value="Transcribed_RNA"/>
</dbReference>
<name>A0A0A9FLW4_ARUDO</name>
<reference evidence="1" key="1">
    <citation type="submission" date="2014-09" db="EMBL/GenBank/DDBJ databases">
        <authorList>
            <person name="Magalhaes I.L.F."/>
            <person name="Oliveira U."/>
            <person name="Santos F.R."/>
            <person name="Vidigal T.H.D.A."/>
            <person name="Brescovit A.D."/>
            <person name="Santos A.J."/>
        </authorList>
    </citation>
    <scope>NUCLEOTIDE SEQUENCE</scope>
    <source>
        <tissue evidence="1">Shoot tissue taken approximately 20 cm above the soil surface</tissue>
    </source>
</reference>